<sequence length="69" mass="7588">MAIVSKRRLRHTRVITRVHQLGSQPGPGVFGFLGGFILRFLFLAHTSTFRVPAWVPARFGTPISLVSGA</sequence>
<name>E2Q6E1_STRCL</name>
<organism evidence="2 3">
    <name type="scientific">Streptomyces clavuligerus</name>
    <dbReference type="NCBI Taxonomy" id="1901"/>
    <lineage>
        <taxon>Bacteria</taxon>
        <taxon>Bacillati</taxon>
        <taxon>Actinomycetota</taxon>
        <taxon>Actinomycetes</taxon>
        <taxon>Kitasatosporales</taxon>
        <taxon>Streptomycetaceae</taxon>
        <taxon>Streptomyces</taxon>
    </lineage>
</organism>
<evidence type="ECO:0000313" key="2">
    <source>
        <dbReference type="EMBL" id="EFG07265.1"/>
    </source>
</evidence>
<keyword evidence="1" id="KW-0812">Transmembrane</keyword>
<accession>E2Q6E1</accession>
<proteinExistence type="predicted"/>
<dbReference type="Proteomes" id="UP000002357">
    <property type="component" value="Chromosome"/>
</dbReference>
<keyword evidence="1" id="KW-1133">Transmembrane helix</keyword>
<evidence type="ECO:0000313" key="3">
    <source>
        <dbReference type="Proteomes" id="UP000002357"/>
    </source>
</evidence>
<gene>
    <name evidence="2" type="ORF">SCLAV_2192</name>
</gene>
<evidence type="ECO:0000256" key="1">
    <source>
        <dbReference type="SAM" id="Phobius"/>
    </source>
</evidence>
<dbReference type="AlphaFoldDB" id="E2Q6E1"/>
<feature type="transmembrane region" description="Helical" evidence="1">
    <location>
        <begin position="21"/>
        <end position="42"/>
    </location>
</feature>
<dbReference type="EMBL" id="CM000913">
    <property type="protein sequence ID" value="EFG07265.1"/>
    <property type="molecule type" value="Genomic_DNA"/>
</dbReference>
<reference evidence="2 3" key="1">
    <citation type="journal article" date="2010" name="Genome Biol. Evol.">
        <title>The sequence of a 1.8-mb bacterial linear plasmid reveals a rich evolutionary reservoir of secondary metabolic pathways.</title>
        <authorList>
            <person name="Medema M.H."/>
            <person name="Trefzer A."/>
            <person name="Kovalchuk A."/>
            <person name="van den Berg M."/>
            <person name="Mueller U."/>
            <person name="Heijne W."/>
            <person name="Wu L."/>
            <person name="Alam M.T."/>
            <person name="Ronning C.M."/>
            <person name="Nierman W.C."/>
            <person name="Bovenberg R.A.L."/>
            <person name="Breitling R."/>
            <person name="Takano E."/>
        </authorList>
    </citation>
    <scope>NUCLEOTIDE SEQUENCE [LARGE SCALE GENOMIC DNA]</scope>
    <source>
        <strain evidence="3">ATCC 27064 / DSM 738 / JCM 4710 / NBRC 13307 / NCIMB 12785 / NRRL 3585 / VKM Ac-602</strain>
    </source>
</reference>
<protein>
    <submittedName>
        <fullName evidence="2">Uncharacterized protein</fullName>
    </submittedName>
</protein>
<keyword evidence="3" id="KW-1185">Reference proteome</keyword>
<keyword evidence="1" id="KW-0472">Membrane</keyword>